<sequence length="415" mass="45863">MNKFWIIVAHTYLNKLKTKSFIITTAITVLLLLGITNLDTIIKAFDNDEQTTVGVLSESEEAYSTFKENMKLIDEDLALKEIKSESEAKKQVKDEEIEGYLQLSINSEELPQGVYKSNSLAESAVATSLQQGLQQMKVAYATQKVDLDPQQIEEIYSPVAFEKEALVDNAKTEEELSQARGLVYVLLFVIYFSVIMYGSMIAMEVATEKSSRVMEILVSSVSPVKQMFAKIAGIALLSLTQFTIIAAVGYMSLQGSSSELSDFLGFSDVPIQTFVYAFVFFILGYLLFATLAAFLGSLVSRIEDVQQMITPMTLVIVAAFMIAMFGLGKPEASFITITSFIPFFAPMIMFLRVGMLTVPVWEIALSIGLLVATIGLLAVFGARVYRGGVLMYGKSSSFKDIKKALQLTKKESIKK</sequence>
<keyword evidence="4 6" id="KW-1133">Transmembrane helix</keyword>
<dbReference type="RefSeq" id="WP_025907791.1">
    <property type="nucleotide sequence ID" value="NZ_KQ758633.1"/>
</dbReference>
<feature type="transmembrane region" description="Helical" evidence="6">
    <location>
        <begin position="273"/>
        <end position="296"/>
    </location>
</feature>
<feature type="transmembrane region" description="Helical" evidence="6">
    <location>
        <begin position="333"/>
        <end position="351"/>
    </location>
</feature>
<accession>A0A0V8JPB1</accession>
<evidence type="ECO:0000256" key="1">
    <source>
        <dbReference type="ARBA" id="ARBA00004651"/>
    </source>
</evidence>
<feature type="transmembrane region" description="Helical" evidence="6">
    <location>
        <begin position="227"/>
        <end position="253"/>
    </location>
</feature>
<dbReference type="PANTHER" id="PTHR30294:SF29">
    <property type="entry name" value="MULTIDRUG ABC TRANSPORTER PERMEASE YBHS-RELATED"/>
    <property type="match status" value="1"/>
</dbReference>
<feature type="transmembrane region" description="Helical" evidence="6">
    <location>
        <begin position="363"/>
        <end position="385"/>
    </location>
</feature>
<feature type="transmembrane region" description="Helical" evidence="6">
    <location>
        <begin position="181"/>
        <end position="206"/>
    </location>
</feature>
<dbReference type="Proteomes" id="UP000053681">
    <property type="component" value="Unassembled WGS sequence"/>
</dbReference>
<comment type="subcellular location">
    <subcellularLocation>
        <location evidence="1">Cell membrane</location>
        <topology evidence="1">Multi-pass membrane protein</topology>
    </subcellularLocation>
</comment>
<dbReference type="InterPro" id="IPR051449">
    <property type="entry name" value="ABC-2_transporter_component"/>
</dbReference>
<keyword evidence="5 6" id="KW-0472">Membrane</keyword>
<feature type="domain" description="ABC-2 type transporter transmembrane" evidence="7">
    <location>
        <begin position="19"/>
        <end position="382"/>
    </location>
</feature>
<evidence type="ECO:0000256" key="2">
    <source>
        <dbReference type="ARBA" id="ARBA00022475"/>
    </source>
</evidence>
<reference evidence="8 9" key="1">
    <citation type="submission" date="2015-11" db="EMBL/GenBank/DDBJ databases">
        <title>Bacillus caseinolyticus sp nov.</title>
        <authorList>
            <person name="Dastager S.G."/>
            <person name="Mawlankar R."/>
        </authorList>
    </citation>
    <scope>NUCLEOTIDE SEQUENCE [LARGE SCALE GENOMIC DNA]</scope>
    <source>
        <strain evidence="8 9">SGD-V-76</strain>
    </source>
</reference>
<feature type="transmembrane region" description="Helical" evidence="6">
    <location>
        <begin position="308"/>
        <end position="327"/>
    </location>
</feature>
<organism evidence="8 9">
    <name type="scientific">Priestia veravalensis</name>
    <dbReference type="NCBI Taxonomy" id="1414648"/>
    <lineage>
        <taxon>Bacteria</taxon>
        <taxon>Bacillati</taxon>
        <taxon>Bacillota</taxon>
        <taxon>Bacilli</taxon>
        <taxon>Bacillales</taxon>
        <taxon>Bacillaceae</taxon>
        <taxon>Priestia</taxon>
    </lineage>
</organism>
<evidence type="ECO:0000256" key="6">
    <source>
        <dbReference type="SAM" id="Phobius"/>
    </source>
</evidence>
<evidence type="ECO:0000256" key="4">
    <source>
        <dbReference type="ARBA" id="ARBA00022989"/>
    </source>
</evidence>
<keyword evidence="9" id="KW-1185">Reference proteome</keyword>
<feature type="transmembrane region" description="Helical" evidence="6">
    <location>
        <begin position="21"/>
        <end position="38"/>
    </location>
</feature>
<dbReference type="Pfam" id="PF12698">
    <property type="entry name" value="ABC2_membrane_3"/>
    <property type="match status" value="1"/>
</dbReference>
<evidence type="ECO:0000256" key="5">
    <source>
        <dbReference type="ARBA" id="ARBA00023136"/>
    </source>
</evidence>
<name>A0A0V8JPB1_9BACI</name>
<proteinExistence type="predicted"/>
<comment type="caution">
    <text evidence="8">The sequence shown here is derived from an EMBL/GenBank/DDBJ whole genome shotgun (WGS) entry which is preliminary data.</text>
</comment>
<dbReference type="EMBL" id="LNQP01000014">
    <property type="protein sequence ID" value="KSU88871.1"/>
    <property type="molecule type" value="Genomic_DNA"/>
</dbReference>
<dbReference type="GO" id="GO:0005886">
    <property type="term" value="C:plasma membrane"/>
    <property type="evidence" value="ECO:0007669"/>
    <property type="project" value="UniProtKB-SubCell"/>
</dbReference>
<evidence type="ECO:0000313" key="9">
    <source>
        <dbReference type="Proteomes" id="UP000053681"/>
    </source>
</evidence>
<evidence type="ECO:0000256" key="3">
    <source>
        <dbReference type="ARBA" id="ARBA00022692"/>
    </source>
</evidence>
<gene>
    <name evidence="8" type="ORF">AS180_05515</name>
</gene>
<dbReference type="PANTHER" id="PTHR30294">
    <property type="entry name" value="MEMBRANE COMPONENT OF ABC TRANSPORTER YHHJ-RELATED"/>
    <property type="match status" value="1"/>
</dbReference>
<evidence type="ECO:0000259" key="7">
    <source>
        <dbReference type="Pfam" id="PF12698"/>
    </source>
</evidence>
<dbReference type="GO" id="GO:0140359">
    <property type="term" value="F:ABC-type transporter activity"/>
    <property type="evidence" value="ECO:0007669"/>
    <property type="project" value="InterPro"/>
</dbReference>
<protein>
    <recommendedName>
        <fullName evidence="7">ABC-2 type transporter transmembrane domain-containing protein</fullName>
    </recommendedName>
</protein>
<dbReference type="AlphaFoldDB" id="A0A0V8JPB1"/>
<dbReference type="InterPro" id="IPR013525">
    <property type="entry name" value="ABC2_TM"/>
</dbReference>
<evidence type="ECO:0000313" key="8">
    <source>
        <dbReference type="EMBL" id="KSU88871.1"/>
    </source>
</evidence>
<keyword evidence="3 6" id="KW-0812">Transmembrane</keyword>
<keyword evidence="2" id="KW-1003">Cell membrane</keyword>